<name>A0A1E4TEX9_9ASCO</name>
<evidence type="ECO:0000313" key="7">
    <source>
        <dbReference type="EMBL" id="ODV90325.1"/>
    </source>
</evidence>
<dbReference type="InterPro" id="IPR052433">
    <property type="entry name" value="X-Pro_dipept-like"/>
</dbReference>
<dbReference type="SUPFAM" id="SSF55920">
    <property type="entry name" value="Creatinase/aminopeptidase"/>
    <property type="match status" value="1"/>
</dbReference>
<evidence type="ECO:0000256" key="4">
    <source>
        <dbReference type="ARBA" id="ARBA00022801"/>
    </source>
</evidence>
<dbReference type="GO" id="GO:0050821">
    <property type="term" value="P:protein stabilization"/>
    <property type="evidence" value="ECO:0007669"/>
    <property type="project" value="EnsemblFungi"/>
</dbReference>
<keyword evidence="3" id="KW-0479">Metal-binding</keyword>
<gene>
    <name evidence="7" type="ORF">CANCADRAFT_26013</name>
</gene>
<evidence type="ECO:0000256" key="1">
    <source>
        <dbReference type="ARBA" id="ARBA00001936"/>
    </source>
</evidence>
<feature type="domain" description="Aminopeptidase P N-terminal" evidence="6">
    <location>
        <begin position="24"/>
        <end position="157"/>
    </location>
</feature>
<dbReference type="InterPro" id="IPR000994">
    <property type="entry name" value="Pept_M24"/>
</dbReference>
<evidence type="ECO:0000256" key="2">
    <source>
        <dbReference type="ARBA" id="ARBA00008766"/>
    </source>
</evidence>
<dbReference type="EMBL" id="KV453842">
    <property type="protein sequence ID" value="ODV90325.1"/>
    <property type="molecule type" value="Genomic_DNA"/>
</dbReference>
<comment type="similarity">
    <text evidence="2">Belongs to the peptidase M24B family.</text>
</comment>
<evidence type="ECO:0000256" key="3">
    <source>
        <dbReference type="ARBA" id="ARBA00022723"/>
    </source>
</evidence>
<dbReference type="SMART" id="SM01011">
    <property type="entry name" value="AMP_N"/>
    <property type="match status" value="1"/>
</dbReference>
<dbReference type="InterPro" id="IPR007865">
    <property type="entry name" value="Aminopep_P_N"/>
</dbReference>
<dbReference type="GO" id="GO:0030145">
    <property type="term" value="F:manganese ion binding"/>
    <property type="evidence" value="ECO:0007669"/>
    <property type="project" value="InterPro"/>
</dbReference>
<dbReference type="PANTHER" id="PTHR43226:SF4">
    <property type="entry name" value="XAA-PRO AMINOPEPTIDASE 3"/>
    <property type="match status" value="1"/>
</dbReference>
<dbReference type="Gene3D" id="3.40.350.10">
    <property type="entry name" value="Creatinase/prolidase N-terminal domain"/>
    <property type="match status" value="1"/>
</dbReference>
<keyword evidence="4" id="KW-0378">Hydrolase</keyword>
<dbReference type="Gene3D" id="3.90.230.10">
    <property type="entry name" value="Creatinase/methionine aminopeptidase superfamily"/>
    <property type="match status" value="1"/>
</dbReference>
<accession>A0A1E4TEX9</accession>
<dbReference type="GO" id="GO:0005634">
    <property type="term" value="C:nucleus"/>
    <property type="evidence" value="ECO:0007669"/>
    <property type="project" value="EnsemblFungi"/>
</dbReference>
<dbReference type="Proteomes" id="UP000095023">
    <property type="component" value="Unassembled WGS sequence"/>
</dbReference>
<dbReference type="Pfam" id="PF00557">
    <property type="entry name" value="Peptidase_M24"/>
    <property type="match status" value="1"/>
</dbReference>
<evidence type="ECO:0000259" key="6">
    <source>
        <dbReference type="SMART" id="SM01011"/>
    </source>
</evidence>
<protein>
    <recommendedName>
        <fullName evidence="6">Aminopeptidase P N-terminal domain-containing protein</fullName>
    </recommendedName>
</protein>
<proteinExistence type="inferred from homology"/>
<dbReference type="GO" id="GO:0005739">
    <property type="term" value="C:mitochondrion"/>
    <property type="evidence" value="ECO:0007669"/>
    <property type="project" value="EnsemblFungi"/>
</dbReference>
<dbReference type="OrthoDB" id="4215474at2759"/>
<evidence type="ECO:0000313" key="8">
    <source>
        <dbReference type="Proteomes" id="UP000095023"/>
    </source>
</evidence>
<sequence length="447" mass="49587">MAFGQPIYETHPHLIQPGEISPGITAQEYYERRIRLSSLLRPKSAAILIGSDVKYRAGNVFYEFHQDPNFFYLTGFDEPDSLMVIENISSKCSFHLFVRPKDPKAELWDGSRTGVEAAIEIFNADASGSSATMPGLEKLISSSENIYLNQTDTRDSSFSLFTGPKTFSGGKIHQMVRNKAIYNIGPIVESLRTIKSSAEIDVMHKASRMSAKAYNDAYKTKFTKESDLYAFLEYRFKIEGCDRSGYVPVVAGGTNALQIHYTKNYDVLRDEDLVLVDAGGQLGYYCADISRTWPVGGKFSAAQKDLYEAILSVNKDCIKLGSEASKFSLNEIHHYSVELMDIALKNIGINVSRSTLARLYPHHVGHYLGLEVHDTPSVSRSNPLKAGQVITIEPGIYVPENDPDVPSAYHGIGIRIEDNVCVGTKQPFVLTSAALKEVSDIENVLNE</sequence>
<reference evidence="8" key="1">
    <citation type="submission" date="2016-02" db="EMBL/GenBank/DDBJ databases">
        <title>Comparative genomics of biotechnologically important yeasts.</title>
        <authorList>
            <consortium name="DOE Joint Genome Institute"/>
            <person name="Riley R."/>
            <person name="Haridas S."/>
            <person name="Wolfe K.H."/>
            <person name="Lopes M.R."/>
            <person name="Hittinger C.T."/>
            <person name="Goker M."/>
            <person name="Salamov A."/>
            <person name="Wisecaver J."/>
            <person name="Long T.M."/>
            <person name="Aerts A.L."/>
            <person name="Barry K."/>
            <person name="Choi C."/>
            <person name="Clum A."/>
            <person name="Coughlan A.Y."/>
            <person name="Deshpande S."/>
            <person name="Douglass A.P."/>
            <person name="Hanson S.J."/>
            <person name="Klenk H.-P."/>
            <person name="Labutti K."/>
            <person name="Lapidus A."/>
            <person name="Lindquist E."/>
            <person name="Lipzen A."/>
            <person name="Meier-Kolthoff J.P."/>
            <person name="Ohm R.A."/>
            <person name="Otillar R.P."/>
            <person name="Pangilinan J."/>
            <person name="Peng Y."/>
            <person name="Rokas A."/>
            <person name="Rosa C.A."/>
            <person name="Scheuner C."/>
            <person name="Sibirny A.A."/>
            <person name="Slot J.C."/>
            <person name="Stielow J.B."/>
            <person name="Sun H."/>
            <person name="Kurtzman C.P."/>
            <person name="Blackwell M."/>
            <person name="Jeffries T.W."/>
            <person name="Grigoriev I.V."/>
        </authorList>
    </citation>
    <scope>NUCLEOTIDE SEQUENCE [LARGE SCALE GENOMIC DNA]</scope>
    <source>
        <strain evidence="8">NRRL Y-17796</strain>
    </source>
</reference>
<dbReference type="SUPFAM" id="SSF53092">
    <property type="entry name" value="Creatinase/prolidase N-terminal domain"/>
    <property type="match status" value="1"/>
</dbReference>
<organism evidence="7 8">
    <name type="scientific">Tortispora caseinolytica NRRL Y-17796</name>
    <dbReference type="NCBI Taxonomy" id="767744"/>
    <lineage>
        <taxon>Eukaryota</taxon>
        <taxon>Fungi</taxon>
        <taxon>Dikarya</taxon>
        <taxon>Ascomycota</taxon>
        <taxon>Saccharomycotina</taxon>
        <taxon>Trigonopsidomycetes</taxon>
        <taxon>Trigonopsidales</taxon>
        <taxon>Trigonopsidaceae</taxon>
        <taxon>Tortispora</taxon>
    </lineage>
</organism>
<dbReference type="PANTHER" id="PTHR43226">
    <property type="entry name" value="XAA-PRO AMINOPEPTIDASE 3"/>
    <property type="match status" value="1"/>
</dbReference>
<dbReference type="InterPro" id="IPR036005">
    <property type="entry name" value="Creatinase/aminopeptidase-like"/>
</dbReference>
<dbReference type="InterPro" id="IPR029149">
    <property type="entry name" value="Creatin/AminoP/Spt16_N"/>
</dbReference>
<evidence type="ECO:0000256" key="5">
    <source>
        <dbReference type="ARBA" id="ARBA00023211"/>
    </source>
</evidence>
<comment type="cofactor">
    <cofactor evidence="1">
        <name>Mn(2+)</name>
        <dbReference type="ChEBI" id="CHEBI:29035"/>
    </cofactor>
</comment>
<dbReference type="AlphaFoldDB" id="A0A1E4TEX9"/>
<keyword evidence="8" id="KW-1185">Reference proteome</keyword>
<keyword evidence="5" id="KW-0464">Manganese</keyword>
<dbReference type="Pfam" id="PF05195">
    <property type="entry name" value="AMP_N"/>
    <property type="match status" value="1"/>
</dbReference>
<dbReference type="GO" id="GO:0070006">
    <property type="term" value="F:metalloaminopeptidase activity"/>
    <property type="evidence" value="ECO:0007669"/>
    <property type="project" value="InterPro"/>
</dbReference>
<dbReference type="GO" id="GO:0016485">
    <property type="term" value="P:protein processing"/>
    <property type="evidence" value="ECO:0007669"/>
    <property type="project" value="EnsemblFungi"/>
</dbReference>